<evidence type="ECO:0000256" key="5">
    <source>
        <dbReference type="ARBA" id="ARBA00022792"/>
    </source>
</evidence>
<dbReference type="PANTHER" id="PTHR17130">
    <property type="entry name" value="MITOCHONDRIAL OUTER MEMBRANE PROTEIN 25"/>
    <property type="match status" value="1"/>
</dbReference>
<keyword evidence="11" id="KW-1185">Reference proteome</keyword>
<evidence type="ECO:0000313" key="10">
    <source>
        <dbReference type="EnsemblMetazoa" id="KAF7488049.1"/>
    </source>
</evidence>
<dbReference type="GO" id="GO:0033617">
    <property type="term" value="P:mitochondrial respiratory chain complex IV assembly"/>
    <property type="evidence" value="ECO:0007669"/>
    <property type="project" value="TreeGrafter"/>
</dbReference>
<protein>
    <recommendedName>
        <fullName evidence="3">Cytochrome c oxidase assembly protein COX16 homolog, mitochondrial</fullName>
    </recommendedName>
</protein>
<dbReference type="InterPro" id="IPR020164">
    <property type="entry name" value="Cyt_c_Oxase_assmbl_COX16"/>
</dbReference>
<evidence type="ECO:0000256" key="8">
    <source>
        <dbReference type="ARBA" id="ARBA00023136"/>
    </source>
</evidence>
<evidence type="ECO:0000256" key="7">
    <source>
        <dbReference type="ARBA" id="ARBA00023128"/>
    </source>
</evidence>
<evidence type="ECO:0000313" key="11">
    <source>
        <dbReference type="Proteomes" id="UP000070412"/>
    </source>
</evidence>
<dbReference type="Pfam" id="PF14138">
    <property type="entry name" value="COX16"/>
    <property type="match status" value="1"/>
</dbReference>
<keyword evidence="8" id="KW-0472">Membrane</keyword>
<dbReference type="OMA" id="PWEDNRE"/>
<dbReference type="EMBL" id="WVUK01000066">
    <property type="protein sequence ID" value="KAF7488049.1"/>
    <property type="molecule type" value="Genomic_DNA"/>
</dbReference>
<dbReference type="EnsemblMetazoa" id="SSS_6690s_mrna">
    <property type="protein sequence ID" value="KAF7488049.1"/>
    <property type="gene ID" value="SSS_6690"/>
</dbReference>
<dbReference type="PANTHER" id="PTHR17130:SF14">
    <property type="entry name" value="CYTOCHROME C OXIDASE ASSEMBLY PROTEIN COX16 HOMOLOG, MITOCHONDRIAL"/>
    <property type="match status" value="1"/>
</dbReference>
<evidence type="ECO:0000256" key="1">
    <source>
        <dbReference type="ARBA" id="ARBA00004434"/>
    </source>
</evidence>
<dbReference type="OrthoDB" id="5516033at2759"/>
<dbReference type="AlphaFoldDB" id="A0A834QZ33"/>
<comment type="subcellular location">
    <subcellularLocation>
        <location evidence="1">Mitochondrion inner membrane</location>
        <topology evidence="1">Single-pass membrane protein</topology>
    </subcellularLocation>
</comment>
<gene>
    <name evidence="9" type="ORF">SSS_6690</name>
</gene>
<evidence type="ECO:0000256" key="3">
    <source>
        <dbReference type="ARBA" id="ARBA00021814"/>
    </source>
</evidence>
<dbReference type="GO" id="GO:0005743">
    <property type="term" value="C:mitochondrial inner membrane"/>
    <property type="evidence" value="ECO:0007669"/>
    <property type="project" value="UniProtKB-SubCell"/>
</dbReference>
<reference evidence="10" key="3">
    <citation type="submission" date="2022-06" db="UniProtKB">
        <authorList>
            <consortium name="EnsemblMetazoa"/>
        </authorList>
    </citation>
    <scope>IDENTIFICATION</scope>
</reference>
<organism evidence="9">
    <name type="scientific">Sarcoptes scabiei</name>
    <name type="common">Itch mite</name>
    <name type="synonym">Acarus scabiei</name>
    <dbReference type="NCBI Taxonomy" id="52283"/>
    <lineage>
        <taxon>Eukaryota</taxon>
        <taxon>Metazoa</taxon>
        <taxon>Ecdysozoa</taxon>
        <taxon>Arthropoda</taxon>
        <taxon>Chelicerata</taxon>
        <taxon>Arachnida</taxon>
        <taxon>Acari</taxon>
        <taxon>Acariformes</taxon>
        <taxon>Sarcoptiformes</taxon>
        <taxon>Astigmata</taxon>
        <taxon>Psoroptidia</taxon>
        <taxon>Sarcoptoidea</taxon>
        <taxon>Sarcoptidae</taxon>
        <taxon>Sarcoptinae</taxon>
        <taxon>Sarcoptes</taxon>
    </lineage>
</organism>
<dbReference type="Proteomes" id="UP000070412">
    <property type="component" value="Unassembled WGS sequence"/>
</dbReference>
<accession>A0A834QZ33</accession>
<evidence type="ECO:0000313" key="9">
    <source>
        <dbReference type="EMBL" id="KAF7488049.1"/>
    </source>
</evidence>
<keyword evidence="5" id="KW-0999">Mitochondrion inner membrane</keyword>
<comment type="similarity">
    <text evidence="2">Belongs to the COX16 family.</text>
</comment>
<proteinExistence type="inferred from homology"/>
<keyword evidence="6" id="KW-1133">Transmembrane helix</keyword>
<evidence type="ECO:0000256" key="6">
    <source>
        <dbReference type="ARBA" id="ARBA00022989"/>
    </source>
</evidence>
<sequence length="109" mass="12987">MYSILKYSLPFVSFIILGSVALREFTSIRYEVHNYKTRFVGTKRRWSGDENDNDENDDLAVNDDKIIMEQLQSNNDKNDDWINIRGPRPWEDNREFENLKLRLDAKKSN</sequence>
<reference evidence="9" key="2">
    <citation type="submission" date="2020-01" db="EMBL/GenBank/DDBJ databases">
        <authorList>
            <person name="Korhonen P.K.K."/>
            <person name="Guangxu M.G."/>
            <person name="Wang T.W."/>
            <person name="Stroehlein A.J.S."/>
            <person name="Young N.D."/>
            <person name="Ang C.-S.A."/>
            <person name="Fernando D.W.F."/>
            <person name="Lu H.L."/>
            <person name="Taylor S.T."/>
            <person name="Ehtesham M.E.M."/>
            <person name="Najaraj S.H.N."/>
            <person name="Harsha G.H.G."/>
            <person name="Madugundu A.M."/>
            <person name="Renuse S.R."/>
            <person name="Holt D.H."/>
            <person name="Pandey A.P."/>
            <person name="Papenfuss A.P."/>
            <person name="Gasser R.B.G."/>
            <person name="Fischer K.F."/>
        </authorList>
    </citation>
    <scope>NUCLEOTIDE SEQUENCE</scope>
    <source>
        <strain evidence="9">SSS_KF_BRIS2020</strain>
    </source>
</reference>
<keyword evidence="4" id="KW-0812">Transmembrane</keyword>
<evidence type="ECO:0000256" key="4">
    <source>
        <dbReference type="ARBA" id="ARBA00022692"/>
    </source>
</evidence>
<evidence type="ECO:0000256" key="2">
    <source>
        <dbReference type="ARBA" id="ARBA00008370"/>
    </source>
</evidence>
<keyword evidence="7" id="KW-0496">Mitochondrion</keyword>
<reference evidence="11" key="1">
    <citation type="journal article" date="2020" name="PLoS Negl. Trop. Dis.">
        <title>High-quality nuclear genome for Sarcoptes scabiei-A critical resource for a neglected parasite.</title>
        <authorList>
            <person name="Korhonen P.K."/>
            <person name="Gasser R.B."/>
            <person name="Ma G."/>
            <person name="Wang T."/>
            <person name="Stroehlein A.J."/>
            <person name="Young N.D."/>
            <person name="Ang C.S."/>
            <person name="Fernando D.D."/>
            <person name="Lu H.C."/>
            <person name="Taylor S."/>
            <person name="Reynolds S.L."/>
            <person name="Mofiz E."/>
            <person name="Najaraj S.H."/>
            <person name="Gowda H."/>
            <person name="Madugundu A."/>
            <person name="Renuse S."/>
            <person name="Holt D."/>
            <person name="Pandey A."/>
            <person name="Papenfuss A.T."/>
            <person name="Fischer K."/>
        </authorList>
    </citation>
    <scope>NUCLEOTIDE SEQUENCE [LARGE SCALE GENOMIC DNA]</scope>
</reference>
<name>A0A834QZ33_SARSC</name>